<proteinExistence type="predicted"/>
<evidence type="ECO:0000256" key="1">
    <source>
        <dbReference type="ARBA" id="ARBA00022729"/>
    </source>
</evidence>
<dbReference type="InterPro" id="IPR026592">
    <property type="entry name" value="BamE"/>
</dbReference>
<organism evidence="6 7">
    <name type="scientific">Roseococcus suduntuyensis</name>
    <dbReference type="NCBI Taxonomy" id="455361"/>
    <lineage>
        <taxon>Bacteria</taxon>
        <taxon>Pseudomonadati</taxon>
        <taxon>Pseudomonadota</taxon>
        <taxon>Alphaproteobacteria</taxon>
        <taxon>Acetobacterales</taxon>
        <taxon>Roseomonadaceae</taxon>
        <taxon>Roseococcus</taxon>
    </lineage>
</organism>
<evidence type="ECO:0000256" key="3">
    <source>
        <dbReference type="ARBA" id="ARBA00023237"/>
    </source>
</evidence>
<reference evidence="6 7" key="1">
    <citation type="submission" date="2020-08" db="EMBL/GenBank/DDBJ databases">
        <title>Genomic Encyclopedia of Type Strains, Phase IV (KMG-IV): sequencing the most valuable type-strain genomes for metagenomic binning, comparative biology and taxonomic classification.</title>
        <authorList>
            <person name="Goeker M."/>
        </authorList>
    </citation>
    <scope>NUCLEOTIDE SEQUENCE [LARGE SCALE GENOMIC DNA]</scope>
    <source>
        <strain evidence="6 7">DSM 19979</strain>
    </source>
</reference>
<sequence>MVRPLRLVNIRPTLAGLAAGLLLTGCGYLPPLPERPRDVFTTPAINRGHAVTADQLRQVTPGVSTRADVQAALGSPSQTGTFADGEWYYISSVSQVRPARALAVRDQRVVVVAFDGAGTVREVRQVEDREMPRVAFVTRETPTPGTERTIMQTLFGNIGRVGPGSSMTPQTPGSAGGGSGR</sequence>
<evidence type="ECO:0000313" key="6">
    <source>
        <dbReference type="EMBL" id="MBB3900284.1"/>
    </source>
</evidence>
<keyword evidence="3" id="KW-0998">Cell outer membrane</keyword>
<keyword evidence="7" id="KW-1185">Reference proteome</keyword>
<evidence type="ECO:0000259" key="5">
    <source>
        <dbReference type="Pfam" id="PF04355"/>
    </source>
</evidence>
<dbReference type="GO" id="GO:0051205">
    <property type="term" value="P:protein insertion into membrane"/>
    <property type="evidence" value="ECO:0007669"/>
    <property type="project" value="TreeGrafter"/>
</dbReference>
<dbReference type="GO" id="GO:0030674">
    <property type="term" value="F:protein-macromolecule adaptor activity"/>
    <property type="evidence" value="ECO:0007669"/>
    <property type="project" value="TreeGrafter"/>
</dbReference>
<dbReference type="Pfam" id="PF04355">
    <property type="entry name" value="BamE"/>
    <property type="match status" value="1"/>
</dbReference>
<dbReference type="Gene3D" id="3.30.1450.10">
    <property type="match status" value="1"/>
</dbReference>
<dbReference type="RefSeq" id="WP_184386507.1">
    <property type="nucleotide sequence ID" value="NZ_JACIDJ010000009.1"/>
</dbReference>
<keyword evidence="1" id="KW-0732">Signal</keyword>
<evidence type="ECO:0000313" key="7">
    <source>
        <dbReference type="Proteomes" id="UP000553193"/>
    </source>
</evidence>
<dbReference type="EMBL" id="JACIDJ010000009">
    <property type="protein sequence ID" value="MBB3900284.1"/>
    <property type="molecule type" value="Genomic_DNA"/>
</dbReference>
<name>A0A840AJJ3_9PROT</name>
<protein>
    <submittedName>
        <fullName evidence="6">Outer membrane protein assembly factor BamE (Lipoprotein component of BamABCDE complex)</fullName>
    </submittedName>
</protein>
<gene>
    <name evidence="6" type="ORF">GGQ83_003760</name>
</gene>
<keyword evidence="6" id="KW-0449">Lipoprotein</keyword>
<dbReference type="Proteomes" id="UP000553193">
    <property type="component" value="Unassembled WGS sequence"/>
</dbReference>
<evidence type="ECO:0000256" key="4">
    <source>
        <dbReference type="SAM" id="MobiDB-lite"/>
    </source>
</evidence>
<feature type="region of interest" description="Disordered" evidence="4">
    <location>
        <begin position="160"/>
        <end position="181"/>
    </location>
</feature>
<dbReference type="GO" id="GO:1990063">
    <property type="term" value="C:Bam protein complex"/>
    <property type="evidence" value="ECO:0007669"/>
    <property type="project" value="TreeGrafter"/>
</dbReference>
<evidence type="ECO:0000256" key="2">
    <source>
        <dbReference type="ARBA" id="ARBA00023136"/>
    </source>
</evidence>
<keyword evidence="2" id="KW-0472">Membrane</keyword>
<dbReference type="GO" id="GO:0043165">
    <property type="term" value="P:Gram-negative-bacterium-type cell outer membrane assembly"/>
    <property type="evidence" value="ECO:0007669"/>
    <property type="project" value="TreeGrafter"/>
</dbReference>
<accession>A0A840AJJ3</accession>
<dbReference type="AlphaFoldDB" id="A0A840AJJ3"/>
<dbReference type="InterPro" id="IPR037873">
    <property type="entry name" value="BamE-like"/>
</dbReference>
<comment type="caution">
    <text evidence="6">The sequence shown here is derived from an EMBL/GenBank/DDBJ whole genome shotgun (WGS) entry which is preliminary data.</text>
</comment>
<dbReference type="PANTHER" id="PTHR37482:SF1">
    <property type="entry name" value="OUTER MEMBRANE PROTEIN ASSEMBLY FACTOR BAME"/>
    <property type="match status" value="1"/>
</dbReference>
<dbReference type="PANTHER" id="PTHR37482">
    <property type="entry name" value="OUTER MEMBRANE PROTEIN ASSEMBLY FACTOR BAME"/>
    <property type="match status" value="1"/>
</dbReference>
<feature type="domain" description="Outer membrane protein assembly factor BamE" evidence="5">
    <location>
        <begin position="48"/>
        <end position="122"/>
    </location>
</feature>
<dbReference type="PROSITE" id="PS51257">
    <property type="entry name" value="PROKAR_LIPOPROTEIN"/>
    <property type="match status" value="1"/>
</dbReference>
<dbReference type="InterPro" id="IPR007450">
    <property type="entry name" value="BamE_dom"/>
</dbReference>